<reference evidence="2 3" key="1">
    <citation type="submission" date="2020-08" db="EMBL/GenBank/DDBJ databases">
        <title>Genomic Encyclopedia of Type Strains, Phase IV (KMG-IV): sequencing the most valuable type-strain genomes for metagenomic binning, comparative biology and taxonomic classification.</title>
        <authorList>
            <person name="Goeker M."/>
        </authorList>
    </citation>
    <scope>NUCLEOTIDE SEQUENCE [LARGE SCALE GENOMIC DNA]</scope>
    <source>
        <strain evidence="2 3">DSM 102044</strain>
    </source>
</reference>
<organism evidence="2 3">
    <name type="scientific">Algoriphagus iocasae</name>
    <dbReference type="NCBI Taxonomy" id="1836499"/>
    <lineage>
        <taxon>Bacteria</taxon>
        <taxon>Pseudomonadati</taxon>
        <taxon>Bacteroidota</taxon>
        <taxon>Cytophagia</taxon>
        <taxon>Cytophagales</taxon>
        <taxon>Cyclobacteriaceae</taxon>
        <taxon>Algoriphagus</taxon>
    </lineage>
</organism>
<keyword evidence="3" id="KW-1185">Reference proteome</keyword>
<evidence type="ECO:0000313" key="2">
    <source>
        <dbReference type="EMBL" id="MBB6327096.1"/>
    </source>
</evidence>
<protein>
    <submittedName>
        <fullName evidence="2">Uncharacterized protein</fullName>
    </submittedName>
</protein>
<evidence type="ECO:0000313" key="3">
    <source>
        <dbReference type="Proteomes" id="UP000588604"/>
    </source>
</evidence>
<dbReference type="Proteomes" id="UP000588604">
    <property type="component" value="Unassembled WGS sequence"/>
</dbReference>
<dbReference type="EMBL" id="JACIJO010000002">
    <property type="protein sequence ID" value="MBB6327096.1"/>
    <property type="molecule type" value="Genomic_DNA"/>
</dbReference>
<proteinExistence type="predicted"/>
<sequence length="65" mass="7339">MFKNRFKLFLASFVFALTLMGGVTSLNAQSDVWCKWDENLQSCWSIADDGYCAVSFPHCDVPVVE</sequence>
<accession>A0A841MSI3</accession>
<dbReference type="AlphaFoldDB" id="A0A841MSI3"/>
<keyword evidence="1" id="KW-0732">Signal</keyword>
<dbReference type="RefSeq" id="WP_184495729.1">
    <property type="nucleotide sequence ID" value="NZ_JACIJO010000002.1"/>
</dbReference>
<name>A0A841MSI3_9BACT</name>
<gene>
    <name evidence="2" type="ORF">FHS59_002724</name>
</gene>
<evidence type="ECO:0000256" key="1">
    <source>
        <dbReference type="SAM" id="SignalP"/>
    </source>
</evidence>
<feature type="chain" id="PRO_5032855188" evidence="1">
    <location>
        <begin position="29"/>
        <end position="65"/>
    </location>
</feature>
<feature type="signal peptide" evidence="1">
    <location>
        <begin position="1"/>
        <end position="28"/>
    </location>
</feature>
<comment type="caution">
    <text evidence="2">The sequence shown here is derived from an EMBL/GenBank/DDBJ whole genome shotgun (WGS) entry which is preliminary data.</text>
</comment>